<feature type="domain" description="Carboxylesterase type B" evidence="5">
    <location>
        <begin position="31"/>
        <end position="510"/>
    </location>
</feature>
<dbReference type="SUPFAM" id="SSF53474">
    <property type="entry name" value="alpha/beta-Hydrolases"/>
    <property type="match status" value="2"/>
</dbReference>
<feature type="signal peptide" evidence="4">
    <location>
        <begin position="1"/>
        <end position="29"/>
    </location>
</feature>
<accession>A0A6B0REN2</accession>
<dbReference type="GO" id="GO:0016787">
    <property type="term" value="F:hydrolase activity"/>
    <property type="evidence" value="ECO:0007669"/>
    <property type="project" value="UniProtKB-KW"/>
</dbReference>
<evidence type="ECO:0000313" key="7">
    <source>
        <dbReference type="Proteomes" id="UP000322234"/>
    </source>
</evidence>
<keyword evidence="2" id="KW-0378">Hydrolase</keyword>
<evidence type="ECO:0000256" key="2">
    <source>
        <dbReference type="ARBA" id="ARBA00022801"/>
    </source>
</evidence>
<dbReference type="InterPro" id="IPR050309">
    <property type="entry name" value="Type-B_Carboxylest/Lipase"/>
</dbReference>
<dbReference type="FunFam" id="3.40.50.1820:FF:000011">
    <property type="entry name" value="Carboxylic ester hydrolase"/>
    <property type="match status" value="2"/>
</dbReference>
<dbReference type="Pfam" id="PF00135">
    <property type="entry name" value="COesterase"/>
    <property type="match status" value="2"/>
</dbReference>
<evidence type="ECO:0000256" key="4">
    <source>
        <dbReference type="SAM" id="SignalP"/>
    </source>
</evidence>
<reference evidence="6" key="1">
    <citation type="submission" date="2019-10" db="EMBL/GenBank/DDBJ databases">
        <title>The sequence and de novo assembly of the wild yak genome.</title>
        <authorList>
            <person name="Liu Y."/>
        </authorList>
    </citation>
    <scope>NUCLEOTIDE SEQUENCE [LARGE SCALE GENOMIC DNA]</scope>
    <source>
        <strain evidence="6">WY2019</strain>
    </source>
</reference>
<dbReference type="InterPro" id="IPR019819">
    <property type="entry name" value="Carboxylesterase_B_CS"/>
</dbReference>
<evidence type="ECO:0000313" key="6">
    <source>
        <dbReference type="EMBL" id="MXQ86476.1"/>
    </source>
</evidence>
<comment type="similarity">
    <text evidence="1">Belongs to the type-B carboxylesterase/lipase family.</text>
</comment>
<dbReference type="AlphaFoldDB" id="A0A6B0REN2"/>
<dbReference type="CDD" id="cd00312">
    <property type="entry name" value="Esterase_lipase"/>
    <property type="match status" value="2"/>
</dbReference>
<name>A0A6B0REN2_9CETA</name>
<evidence type="ECO:0000259" key="5">
    <source>
        <dbReference type="Pfam" id="PF00135"/>
    </source>
</evidence>
<dbReference type="InterPro" id="IPR002018">
    <property type="entry name" value="CarbesteraseB"/>
</dbReference>
<dbReference type="Proteomes" id="UP000322234">
    <property type="component" value="Unassembled WGS sequence"/>
</dbReference>
<keyword evidence="3" id="KW-1015">Disulfide bond</keyword>
<proteinExistence type="inferred from homology"/>
<dbReference type="Gene3D" id="3.40.50.1820">
    <property type="entry name" value="alpha/beta hydrolase"/>
    <property type="match status" value="2"/>
</dbReference>
<dbReference type="PANTHER" id="PTHR11559">
    <property type="entry name" value="CARBOXYLESTERASE"/>
    <property type="match status" value="1"/>
</dbReference>
<dbReference type="EMBL" id="VBQZ03000032">
    <property type="protein sequence ID" value="MXQ86476.1"/>
    <property type="molecule type" value="Genomic_DNA"/>
</dbReference>
<evidence type="ECO:0000256" key="3">
    <source>
        <dbReference type="ARBA" id="ARBA00023157"/>
    </source>
</evidence>
<feature type="domain" description="Carboxylesterase type B" evidence="5">
    <location>
        <begin position="531"/>
        <end position="992"/>
    </location>
</feature>
<gene>
    <name evidence="6" type="ORF">E5288_WYG003158</name>
</gene>
<keyword evidence="4" id="KW-0732">Signal</keyword>
<dbReference type="InterPro" id="IPR029058">
    <property type="entry name" value="AB_hydrolase_fold"/>
</dbReference>
<sequence length="1012" mass="112693">MSGEWVHPGQTLIWAVWVLAAATKGPATADAPARHTNLGWVQGTQASVLGNDMLVNVFLGVPYAAPPVGPLRFAKPEPLLPWDGFLNATSYPKLCFQNSEWLFTDQHILKVHYPKFRVSEDCLYLNIYAPAHAETGSKLPVMVWLPGGAFETGSASIFDGSALASYEDVLVVTIQYRLGIFGFFNTGDEHARGNWAFMDQVAALIWVQENIEFFGGDPRCVTIFGESAGAISVSSLILSPMTKGLFHRAIMESGVAIIPYLKAPDYERNDDLQTIASICDCSASDSVALLQCLRAKSSKELLSINQKTKSFTRVVDGLFFPNEPLDLLAQKLFHLVPSIIGVNNHECGFLLPMKEFPEILWGSNKSLALQLIHSVLHIPVQYLYLVANEYFHNKHSLVDIRNRFLDLLGDVFFVIPGLVTAQYHTDAGAPVYFYEFQHRPQCLKDRKPSFVKADHTDEIRFVFGGAFLKGNIVMFEEATEEEKGLSRKMMRYWANFARTGRSTGSKAVPYLHYCLFVLQTHFWKITSLLQQYRCSQNAVLVEMTSDLISNGMETVKTKFSEDCLYLNIYTPADLMKRSRLPVMVWIHGGALLMGGASSCDGLVLSAHENVVVVTIQYRLGIWGFFSTGDEHSRGNWGHLDQVAALHWVQENIANFGGDPGSVTIFGGSAGAESVSVLVLSPLAKNLFHRAISESGVALIPGLVKKDSKAEAKRIAAFAGCKTITSAVLVHCLRQKTEDELLEITQKMNFFTLNFLGDPTKTYPFLPTVVDGVLLPKMPEEMLAEKNFNTVPYIVGINKQEFGWILPLLMGFPLTAGKMDQEMATSFVWKSYPILNIPEELAPVATDKYLGGTHDPVQKKDLLLDLIADRLFGVPSVNTARYHRDAGVPTYMYEFQYRPRFSSELKSKTVIGDHGDEQSSVFGIPVLQDGASEEEINLSKMMMKFWANFARNGNPNGKGLPHWPAYDQKEEYLQIGVNTQAAEKLKSEKVAFWNELLSQEATKKAPRSKHVEL</sequence>
<dbReference type="InterPro" id="IPR019826">
    <property type="entry name" value="Carboxylesterase_B_AS"/>
</dbReference>
<protein>
    <recommendedName>
        <fullName evidence="5">Carboxylesterase type B domain-containing protein</fullName>
    </recommendedName>
</protein>
<comment type="caution">
    <text evidence="6">The sequence shown here is derived from an EMBL/GenBank/DDBJ whole genome shotgun (WGS) entry which is preliminary data.</text>
</comment>
<dbReference type="PROSITE" id="PS00941">
    <property type="entry name" value="CARBOXYLESTERASE_B_2"/>
    <property type="match status" value="2"/>
</dbReference>
<keyword evidence="7" id="KW-1185">Reference proteome</keyword>
<organism evidence="6 7">
    <name type="scientific">Bos mutus</name>
    <name type="common">wild yak</name>
    <dbReference type="NCBI Taxonomy" id="72004"/>
    <lineage>
        <taxon>Eukaryota</taxon>
        <taxon>Metazoa</taxon>
        <taxon>Chordata</taxon>
        <taxon>Craniata</taxon>
        <taxon>Vertebrata</taxon>
        <taxon>Euteleostomi</taxon>
        <taxon>Mammalia</taxon>
        <taxon>Eutheria</taxon>
        <taxon>Laurasiatheria</taxon>
        <taxon>Artiodactyla</taxon>
        <taxon>Ruminantia</taxon>
        <taxon>Pecora</taxon>
        <taxon>Bovidae</taxon>
        <taxon>Bovinae</taxon>
        <taxon>Bos</taxon>
    </lineage>
</organism>
<feature type="chain" id="PRO_5025507509" description="Carboxylesterase type B domain-containing protein" evidence="4">
    <location>
        <begin position="30"/>
        <end position="1012"/>
    </location>
</feature>
<evidence type="ECO:0000256" key="1">
    <source>
        <dbReference type="ARBA" id="ARBA00005964"/>
    </source>
</evidence>
<dbReference type="PROSITE" id="PS00122">
    <property type="entry name" value="CARBOXYLESTERASE_B_1"/>
    <property type="match status" value="2"/>
</dbReference>